<dbReference type="STRING" id="228230.RMCC_0137"/>
<evidence type="ECO:0000313" key="3">
    <source>
        <dbReference type="EMBL" id="GAS93171.1"/>
    </source>
</evidence>
<sequence>MNSPPWEPPRPPSGPQPGWHQPNPYGPAGGQGNPPPWPGQQWQPAPPPPGYGVPPPHPYGGFSAPPPRKRSTATRWLIGLAATAALALVGYAVLSATGAGPRDDESYQAGRAAAENGSTMVKFGGAAPEEYCEQQFVLSTPVGKQSDFNRGDFMDGCVDAMTGS</sequence>
<dbReference type="EMBL" id="BCSY01000007">
    <property type="protein sequence ID" value="GAS93171.1"/>
    <property type="molecule type" value="Genomic_DNA"/>
</dbReference>
<organism evidence="3 4">
    <name type="scientific">Mycolicibacterium canariasense</name>
    <name type="common">Mycobacterium canariasense</name>
    <dbReference type="NCBI Taxonomy" id="228230"/>
    <lineage>
        <taxon>Bacteria</taxon>
        <taxon>Bacillati</taxon>
        <taxon>Actinomycetota</taxon>
        <taxon>Actinomycetes</taxon>
        <taxon>Mycobacteriales</taxon>
        <taxon>Mycobacteriaceae</taxon>
        <taxon>Mycolicibacterium</taxon>
    </lineage>
</organism>
<reference evidence="4" key="2">
    <citation type="submission" date="2016-02" db="EMBL/GenBank/DDBJ databases">
        <title>Draft genome sequence of five rapidly growing Mycobacterium species.</title>
        <authorList>
            <person name="Katahira K."/>
            <person name="Gotou Y."/>
            <person name="Iida K."/>
            <person name="Ogura Y."/>
            <person name="Hayashi T."/>
        </authorList>
    </citation>
    <scope>NUCLEOTIDE SEQUENCE [LARGE SCALE GENOMIC DNA]</scope>
    <source>
        <strain evidence="4">JCM15298</strain>
    </source>
</reference>
<gene>
    <name evidence="3" type="primary">sca2</name>
    <name evidence="3" type="ORF">RMCC_0137</name>
</gene>
<keyword evidence="4" id="KW-1185">Reference proteome</keyword>
<feature type="compositionally biased region" description="Pro residues" evidence="1">
    <location>
        <begin position="33"/>
        <end position="58"/>
    </location>
</feature>
<protein>
    <submittedName>
        <fullName evidence="3">Surface antigen</fullName>
    </submittedName>
</protein>
<comment type="caution">
    <text evidence="3">The sequence shown here is derived from an EMBL/GenBank/DDBJ whole genome shotgun (WGS) entry which is preliminary data.</text>
</comment>
<evidence type="ECO:0000313" key="4">
    <source>
        <dbReference type="Proteomes" id="UP000069443"/>
    </source>
</evidence>
<proteinExistence type="predicted"/>
<accession>A0A100W7X3</accession>
<feature type="compositionally biased region" description="Pro residues" evidence="1">
    <location>
        <begin position="1"/>
        <end position="15"/>
    </location>
</feature>
<dbReference type="AlphaFoldDB" id="A0A100W7X3"/>
<feature type="region of interest" description="Disordered" evidence="1">
    <location>
        <begin position="1"/>
        <end position="70"/>
    </location>
</feature>
<name>A0A100W7X3_MYCCR</name>
<dbReference type="Proteomes" id="UP000069443">
    <property type="component" value="Unassembled WGS sequence"/>
</dbReference>
<feature type="transmembrane region" description="Helical" evidence="2">
    <location>
        <begin position="76"/>
        <end position="94"/>
    </location>
</feature>
<keyword evidence="2" id="KW-0472">Membrane</keyword>
<dbReference type="RefSeq" id="WP_131805177.1">
    <property type="nucleotide sequence ID" value="NZ_BCSY01000007.1"/>
</dbReference>
<keyword evidence="2" id="KW-0812">Transmembrane</keyword>
<evidence type="ECO:0000256" key="1">
    <source>
        <dbReference type="SAM" id="MobiDB-lite"/>
    </source>
</evidence>
<evidence type="ECO:0000256" key="2">
    <source>
        <dbReference type="SAM" id="Phobius"/>
    </source>
</evidence>
<keyword evidence="2" id="KW-1133">Transmembrane helix</keyword>
<reference evidence="4" key="1">
    <citation type="journal article" date="2016" name="Genome Announc.">
        <title>Draft Genome Sequences of Five Rapidly Growing Mycobacterium Species, M. thermoresistibile, M. fortuitum subsp. acetamidolyticum, M. canariasense, M. brisbanense, and M. novocastrense.</title>
        <authorList>
            <person name="Katahira K."/>
            <person name="Ogura Y."/>
            <person name="Gotoh Y."/>
            <person name="Hayashi T."/>
        </authorList>
    </citation>
    <scope>NUCLEOTIDE SEQUENCE [LARGE SCALE GENOMIC DNA]</scope>
    <source>
        <strain evidence="4">JCM15298</strain>
    </source>
</reference>